<organism evidence="1 2">
    <name type="scientific">Bondarzewia mesenterica</name>
    <dbReference type="NCBI Taxonomy" id="1095465"/>
    <lineage>
        <taxon>Eukaryota</taxon>
        <taxon>Fungi</taxon>
        <taxon>Dikarya</taxon>
        <taxon>Basidiomycota</taxon>
        <taxon>Agaricomycotina</taxon>
        <taxon>Agaricomycetes</taxon>
        <taxon>Russulales</taxon>
        <taxon>Bondarzewiaceae</taxon>
        <taxon>Bondarzewia</taxon>
    </lineage>
</organism>
<name>A0A4S4M2G5_9AGAM</name>
<protein>
    <submittedName>
        <fullName evidence="1">Uncharacterized protein</fullName>
    </submittedName>
</protein>
<comment type="caution">
    <text evidence="1">The sequence shown here is derived from an EMBL/GenBank/DDBJ whole genome shotgun (WGS) entry which is preliminary data.</text>
</comment>
<keyword evidence="2" id="KW-1185">Reference proteome</keyword>
<dbReference type="EMBL" id="SGPL01000073">
    <property type="protein sequence ID" value="THH18528.1"/>
    <property type="molecule type" value="Genomic_DNA"/>
</dbReference>
<dbReference type="OrthoDB" id="3016366at2759"/>
<reference evidence="1 2" key="1">
    <citation type="submission" date="2019-02" db="EMBL/GenBank/DDBJ databases">
        <title>Genome sequencing of the rare red list fungi Bondarzewia mesenterica.</title>
        <authorList>
            <person name="Buettner E."/>
            <person name="Kellner H."/>
        </authorList>
    </citation>
    <scope>NUCLEOTIDE SEQUENCE [LARGE SCALE GENOMIC DNA]</scope>
    <source>
        <strain evidence="1 2">DSM 108281</strain>
    </source>
</reference>
<accession>A0A4S4M2G5</accession>
<evidence type="ECO:0000313" key="2">
    <source>
        <dbReference type="Proteomes" id="UP000310158"/>
    </source>
</evidence>
<proteinExistence type="predicted"/>
<dbReference type="Proteomes" id="UP000310158">
    <property type="component" value="Unassembled WGS sequence"/>
</dbReference>
<sequence>MPQKQPTITPLPTHPSLVLTLDLIDTTPARFHWALFVPSPTDSEIDDHACRGTRFHAIGDQTITAGWAYDRVESYALGEFVGLAAAAVIGSLKDGRTVDDLHVLLRDIPMTVPDVDVEHESKWTCRVWAREALRRMHKVGIVACIDVDALEEEMWVYGRHAAETIEKGKWEGAQLVWARHSK</sequence>
<gene>
    <name evidence="1" type="ORF">EW146_g2476</name>
</gene>
<dbReference type="Pfam" id="PF20174">
    <property type="entry name" value="DUF6540"/>
    <property type="match status" value="1"/>
</dbReference>
<evidence type="ECO:0000313" key="1">
    <source>
        <dbReference type="EMBL" id="THH18528.1"/>
    </source>
</evidence>
<dbReference type="InterPro" id="IPR046670">
    <property type="entry name" value="DUF6540"/>
</dbReference>
<dbReference type="AlphaFoldDB" id="A0A4S4M2G5"/>